<evidence type="ECO:0008006" key="4">
    <source>
        <dbReference type="Google" id="ProtNLM"/>
    </source>
</evidence>
<keyword evidence="1" id="KW-1133">Transmembrane helix</keyword>
<sequence length="151" mass="17123">MKKISPIFILIIFFVAGFFLLRYGPAPELKIQEIQYVTLGDVKVKVDLALTPEEQARGLSGRVSLGENEGMLFVFPALGRHFFWMRDMNFAIDIIWIDENQKVIYIEKNASPASFPNSFGPNADSKYVLEVNAGFADLHYLKVGDEVQLDF</sequence>
<accession>A0A1F6Y5D8</accession>
<dbReference type="AlphaFoldDB" id="A0A1F6Y5D8"/>
<dbReference type="InterPro" id="IPR038695">
    <property type="entry name" value="Saro_0823-like_sf"/>
</dbReference>
<dbReference type="Pfam" id="PF02643">
    <property type="entry name" value="DUF192"/>
    <property type="match status" value="1"/>
</dbReference>
<proteinExistence type="predicted"/>
<name>A0A1F6Y5D8_9BACT</name>
<evidence type="ECO:0000313" key="3">
    <source>
        <dbReference type="Proteomes" id="UP000178645"/>
    </source>
</evidence>
<dbReference type="EMBL" id="MFVU01000021">
    <property type="protein sequence ID" value="OGJ01610.1"/>
    <property type="molecule type" value="Genomic_DNA"/>
</dbReference>
<comment type="caution">
    <text evidence="2">The sequence shown here is derived from an EMBL/GenBank/DDBJ whole genome shotgun (WGS) entry which is preliminary data.</text>
</comment>
<dbReference type="Proteomes" id="UP000178645">
    <property type="component" value="Unassembled WGS sequence"/>
</dbReference>
<evidence type="ECO:0000313" key="2">
    <source>
        <dbReference type="EMBL" id="OGJ01610.1"/>
    </source>
</evidence>
<reference evidence="2 3" key="1">
    <citation type="journal article" date="2016" name="Nat. Commun.">
        <title>Thousands of microbial genomes shed light on interconnected biogeochemical processes in an aquifer system.</title>
        <authorList>
            <person name="Anantharaman K."/>
            <person name="Brown C.T."/>
            <person name="Hug L.A."/>
            <person name="Sharon I."/>
            <person name="Castelle C.J."/>
            <person name="Probst A.J."/>
            <person name="Thomas B.C."/>
            <person name="Singh A."/>
            <person name="Wilkins M.J."/>
            <person name="Karaoz U."/>
            <person name="Brodie E.L."/>
            <person name="Williams K.H."/>
            <person name="Hubbard S.S."/>
            <person name="Banfield J.F."/>
        </authorList>
    </citation>
    <scope>NUCLEOTIDE SEQUENCE [LARGE SCALE GENOMIC DNA]</scope>
</reference>
<organism evidence="2 3">
    <name type="scientific">Candidatus Nomurabacteria bacterium RIFCSPLOWO2_12_FULL_44_11</name>
    <dbReference type="NCBI Taxonomy" id="1801796"/>
    <lineage>
        <taxon>Bacteria</taxon>
        <taxon>Candidatus Nomuraibacteriota</taxon>
    </lineage>
</organism>
<dbReference type="Gene3D" id="2.60.120.1140">
    <property type="entry name" value="Protein of unknown function DUF192"/>
    <property type="match status" value="1"/>
</dbReference>
<dbReference type="PANTHER" id="PTHR37953:SF1">
    <property type="entry name" value="UPF0127 PROTEIN MJ1496"/>
    <property type="match status" value="1"/>
</dbReference>
<gene>
    <name evidence="2" type="ORF">A3G53_02500</name>
</gene>
<dbReference type="InterPro" id="IPR003795">
    <property type="entry name" value="DUF192"/>
</dbReference>
<feature type="transmembrane region" description="Helical" evidence="1">
    <location>
        <begin position="7"/>
        <end position="24"/>
    </location>
</feature>
<protein>
    <recommendedName>
        <fullName evidence="4">DUF192 domain-containing protein</fullName>
    </recommendedName>
</protein>
<evidence type="ECO:0000256" key="1">
    <source>
        <dbReference type="SAM" id="Phobius"/>
    </source>
</evidence>
<dbReference type="PANTHER" id="PTHR37953">
    <property type="entry name" value="UPF0127 PROTEIN MJ1496"/>
    <property type="match status" value="1"/>
</dbReference>
<keyword evidence="1" id="KW-0812">Transmembrane</keyword>
<keyword evidence="1" id="KW-0472">Membrane</keyword>